<protein>
    <recommendedName>
        <fullName evidence="2">DUF6533 domain-containing protein</fullName>
    </recommendedName>
</protein>
<reference evidence="3 4" key="1">
    <citation type="submission" date="2019-01" db="EMBL/GenBank/DDBJ databases">
        <title>Genome sequencing of the rare red list fungi Fomitopsis rosea.</title>
        <authorList>
            <person name="Buettner E."/>
            <person name="Kellner H."/>
        </authorList>
    </citation>
    <scope>NUCLEOTIDE SEQUENCE [LARGE SCALE GENOMIC DNA]</scope>
    <source>
        <strain evidence="3 4">DSM 105464</strain>
    </source>
</reference>
<dbReference type="Pfam" id="PF20151">
    <property type="entry name" value="DUF6533"/>
    <property type="match status" value="1"/>
</dbReference>
<gene>
    <name evidence="3" type="ORF">EVJ58_g7021</name>
</gene>
<keyword evidence="1" id="KW-0812">Transmembrane</keyword>
<organism evidence="3 4">
    <name type="scientific">Rhodofomes roseus</name>
    <dbReference type="NCBI Taxonomy" id="34475"/>
    <lineage>
        <taxon>Eukaryota</taxon>
        <taxon>Fungi</taxon>
        <taxon>Dikarya</taxon>
        <taxon>Basidiomycota</taxon>
        <taxon>Agaricomycotina</taxon>
        <taxon>Agaricomycetes</taxon>
        <taxon>Polyporales</taxon>
        <taxon>Rhodofomes</taxon>
    </lineage>
</organism>
<evidence type="ECO:0000256" key="1">
    <source>
        <dbReference type="SAM" id="Phobius"/>
    </source>
</evidence>
<accession>A0A4Y9Y4P6</accession>
<keyword evidence="1" id="KW-1133">Transmembrane helix</keyword>
<feature type="domain" description="DUF6533" evidence="2">
    <location>
        <begin position="24"/>
        <end position="58"/>
    </location>
</feature>
<dbReference type="EMBL" id="SEKV01000428">
    <property type="protein sequence ID" value="TFY57436.1"/>
    <property type="molecule type" value="Genomic_DNA"/>
</dbReference>
<evidence type="ECO:0000259" key="2">
    <source>
        <dbReference type="Pfam" id="PF20151"/>
    </source>
</evidence>
<feature type="transmembrane region" description="Helical" evidence="1">
    <location>
        <begin position="118"/>
        <end position="137"/>
    </location>
</feature>
<evidence type="ECO:0000313" key="3">
    <source>
        <dbReference type="EMBL" id="TFY57436.1"/>
    </source>
</evidence>
<feature type="transmembrane region" description="Helical" evidence="1">
    <location>
        <begin position="81"/>
        <end position="97"/>
    </location>
</feature>
<proteinExistence type="predicted"/>
<feature type="transmembrane region" description="Helical" evidence="1">
    <location>
        <begin position="210"/>
        <end position="231"/>
    </location>
</feature>
<dbReference type="AlphaFoldDB" id="A0A4Y9Y4P6"/>
<feature type="transmembrane region" description="Helical" evidence="1">
    <location>
        <begin position="169"/>
        <end position="189"/>
    </location>
</feature>
<feature type="transmembrane region" description="Helical" evidence="1">
    <location>
        <begin position="12"/>
        <end position="31"/>
    </location>
</feature>
<name>A0A4Y9Y4P6_9APHY</name>
<dbReference type="STRING" id="34475.A0A4Y9Y4P6"/>
<feature type="transmembrane region" description="Helical" evidence="1">
    <location>
        <begin position="51"/>
        <end position="75"/>
    </location>
</feature>
<keyword evidence="1" id="KW-0472">Membrane</keyword>
<dbReference type="InterPro" id="IPR045340">
    <property type="entry name" value="DUF6533"/>
</dbReference>
<comment type="caution">
    <text evidence="3">The sequence shown here is derived from an EMBL/GenBank/DDBJ whole genome shotgun (WGS) entry which is preliminary data.</text>
</comment>
<evidence type="ECO:0000313" key="4">
    <source>
        <dbReference type="Proteomes" id="UP000298390"/>
    </source>
</evidence>
<dbReference type="Proteomes" id="UP000298390">
    <property type="component" value="Unassembled WGS sequence"/>
</dbReference>
<sequence>MSTPTEAAIAALNASFIANCILSVACTLYFYERCIIFDREWELIWRRKASLASVVYGIMHLSMFTTLWSAVALLATSSCEALSLIPVLFWTALVQPAHLQRSSGISALRVYAINGRKLGMPVAILLLFLTYTLYDFYNASSLFKEPAPPPVDCILLSAMQPDVQHGLKISGLVCAAVAEVLVLAATWRATYRARRASDSSSTKTSVSAMLLRDGTVYFGVILLLLIANAVLELVATDVSITSLTYVLQTVCITHLYINLRHAASSNTLPGEDSQIHVSFSRVLGTLDGSLVFGSDGYASDGAVIDNALALYVTSMGGKTEGIAMLNMASSERSSDLDASLALKQGSLDMCARAV</sequence>